<gene>
    <name evidence="2" type="ORF">SAMN03080614_100139</name>
</gene>
<sequence length="117" mass="12021">MNIYLAAFLVGGFICVIGQLLLDLTPLTPAHVLSGFVVVGGILGGFGLYEKLIDFAGAGASLPISSFGNALAQGAMAEAKRNGLIGVLTGMFELTSTGITAAIVFAFFFALFFNPKG</sequence>
<evidence type="ECO:0000256" key="1">
    <source>
        <dbReference type="SAM" id="Phobius"/>
    </source>
</evidence>
<feature type="transmembrane region" description="Helical" evidence="1">
    <location>
        <begin position="84"/>
        <end position="113"/>
    </location>
</feature>
<dbReference type="InterPro" id="IPR014204">
    <property type="entry name" value="Spore_V_AE"/>
</dbReference>
<feature type="transmembrane region" description="Helical" evidence="1">
    <location>
        <begin position="6"/>
        <end position="24"/>
    </location>
</feature>
<accession>A0A1H9Y104</accession>
<keyword evidence="1" id="KW-0472">Membrane</keyword>
<dbReference type="Pfam" id="PF03862">
    <property type="entry name" value="SpoVAC_SpoVAEB"/>
    <property type="match status" value="1"/>
</dbReference>
<organism evidence="2 3">
    <name type="scientific">Anaerobranca gottschalkii DSM 13577</name>
    <dbReference type="NCBI Taxonomy" id="1120990"/>
    <lineage>
        <taxon>Bacteria</taxon>
        <taxon>Bacillati</taxon>
        <taxon>Bacillota</taxon>
        <taxon>Clostridia</taxon>
        <taxon>Eubacteriales</taxon>
        <taxon>Proteinivoracaceae</taxon>
        <taxon>Anaerobranca</taxon>
    </lineage>
</organism>
<dbReference type="EMBL" id="FOIF01000001">
    <property type="protein sequence ID" value="SES62345.1"/>
    <property type="molecule type" value="Genomic_DNA"/>
</dbReference>
<dbReference type="PANTHER" id="PTHR38450">
    <property type="entry name" value="STAGE V SPORULATION PROTEIN AC-RELATED"/>
    <property type="match status" value="1"/>
</dbReference>
<dbReference type="AlphaFoldDB" id="A0A1H9Y104"/>
<dbReference type="Proteomes" id="UP000243819">
    <property type="component" value="Unassembled WGS sequence"/>
</dbReference>
<name>A0A1H9Y104_9FIRM</name>
<dbReference type="PANTHER" id="PTHR38450:SF2">
    <property type="entry name" value="STAGE V SPORULATION PROTEIN AEB"/>
    <property type="match status" value="1"/>
</dbReference>
<keyword evidence="3" id="KW-1185">Reference proteome</keyword>
<dbReference type="InterPro" id="IPR005562">
    <property type="entry name" value="SpoVA"/>
</dbReference>
<proteinExistence type="predicted"/>
<feature type="transmembrane region" description="Helical" evidence="1">
    <location>
        <begin position="55"/>
        <end position="72"/>
    </location>
</feature>
<reference evidence="3" key="1">
    <citation type="submission" date="2016-10" db="EMBL/GenBank/DDBJ databases">
        <authorList>
            <person name="Varghese N."/>
            <person name="Submissions S."/>
        </authorList>
    </citation>
    <scope>NUCLEOTIDE SEQUENCE [LARGE SCALE GENOMIC DNA]</scope>
    <source>
        <strain evidence="3">DSM 13577</strain>
    </source>
</reference>
<keyword evidence="1" id="KW-0812">Transmembrane</keyword>
<evidence type="ECO:0000313" key="3">
    <source>
        <dbReference type="Proteomes" id="UP000243819"/>
    </source>
</evidence>
<evidence type="ECO:0000313" key="2">
    <source>
        <dbReference type="EMBL" id="SES62345.1"/>
    </source>
</evidence>
<protein>
    <submittedName>
        <fullName evidence="2">Stage V sporulation protein AE</fullName>
    </submittedName>
</protein>
<dbReference type="RefSeq" id="WP_207648365.1">
    <property type="nucleotide sequence ID" value="NZ_FOIF01000001.1"/>
</dbReference>
<dbReference type="NCBIfam" id="TIGR02839">
    <property type="entry name" value="spore_V_AE"/>
    <property type="match status" value="1"/>
</dbReference>
<keyword evidence="1" id="KW-1133">Transmembrane helix</keyword>
<dbReference type="STRING" id="1120990.SAMN03080614_100139"/>
<feature type="transmembrane region" description="Helical" evidence="1">
    <location>
        <begin position="31"/>
        <end position="49"/>
    </location>
</feature>